<dbReference type="RefSeq" id="WP_143097090.1">
    <property type="nucleotide sequence ID" value="NZ_BJXR01000039.1"/>
</dbReference>
<organism evidence="1 4">
    <name type="scientific">Myxococcus fulvus</name>
    <dbReference type="NCBI Taxonomy" id="33"/>
    <lineage>
        <taxon>Bacteria</taxon>
        <taxon>Pseudomonadati</taxon>
        <taxon>Myxococcota</taxon>
        <taxon>Myxococcia</taxon>
        <taxon>Myxococcales</taxon>
        <taxon>Cystobacterineae</taxon>
        <taxon>Myxococcaceae</taxon>
        <taxon>Myxococcus</taxon>
    </lineage>
</organism>
<protein>
    <submittedName>
        <fullName evidence="1">Uncharacterized protein</fullName>
    </submittedName>
</protein>
<keyword evidence="3" id="KW-1185">Reference proteome</keyword>
<name>A0A511TA53_MYXFU</name>
<gene>
    <name evidence="1" type="ORF">MFU01_55100</name>
    <name evidence="2" type="ORF">SAMN05443572_103357</name>
</gene>
<accession>A0A511TA53</accession>
<evidence type="ECO:0000313" key="2">
    <source>
        <dbReference type="EMBL" id="SET81816.1"/>
    </source>
</evidence>
<reference evidence="2 3" key="1">
    <citation type="submission" date="2016-10" db="EMBL/GenBank/DDBJ databases">
        <authorList>
            <person name="Varghese N."/>
            <person name="Submissions S."/>
        </authorList>
    </citation>
    <scope>NUCLEOTIDE SEQUENCE [LARGE SCALE GENOMIC DNA]</scope>
    <source>
        <strain evidence="2 3">DSM 16525</strain>
    </source>
</reference>
<comment type="caution">
    <text evidence="1">The sequence shown here is derived from an EMBL/GenBank/DDBJ whole genome shotgun (WGS) entry which is preliminary data.</text>
</comment>
<sequence>MSADQRRRRMVGYLPPVLQSGQKLNQFFSTLAQELEQMEGGLTRLMRSRWYTLAQGFAVGESPAGKARSELGQLAALHGLMPRRGESAEYFRARLATVVELHRTGLGSASALLRLASLVYMARQPPAVTWEEDRTVARLVVPRKDGTFRPLTLELVDNPRTPATAGFRDVSGGQRLLTTNAGLELAMPTITLRATSREVAVPILRHVQSGLDLIYLGRIPQGATLKLRDGFAPMLDGVPMERPIILAHPTRFSEENGTSPPTRFDAVDSRFSVFKEDQGLPELAPGENHWSYGTLERREVRAYLLGWSEEDVLEAETQALPQRDTPPLELRFDWTEVSPATFSLRIPADHVPPHLLEPNEEGVTPGLPGLVQELTAALEYGRCAGVRTRIELTLPMPAEALVVREGTLGVVLEADFSEQLAPTDALTSFGSHIELHEQFPAPQESLTWGGVFDGTRFDTSRFQP</sequence>
<dbReference type="OrthoDB" id="4811652at2"/>
<proteinExistence type="predicted"/>
<reference evidence="1 4" key="2">
    <citation type="submission" date="2019-07" db="EMBL/GenBank/DDBJ databases">
        <title>Whole genome shotgun sequence of Myxococcus fulvus NBRC 100333.</title>
        <authorList>
            <person name="Hosoyama A."/>
            <person name="Uohara A."/>
            <person name="Ohji S."/>
            <person name="Ichikawa N."/>
        </authorList>
    </citation>
    <scope>NUCLEOTIDE SEQUENCE [LARGE SCALE GENOMIC DNA]</scope>
    <source>
        <strain evidence="1 4">NBRC 100333</strain>
    </source>
</reference>
<dbReference type="EMBL" id="BJXR01000039">
    <property type="protein sequence ID" value="GEN10473.1"/>
    <property type="molecule type" value="Genomic_DNA"/>
</dbReference>
<evidence type="ECO:0000313" key="4">
    <source>
        <dbReference type="Proteomes" id="UP000321514"/>
    </source>
</evidence>
<dbReference type="Proteomes" id="UP000183760">
    <property type="component" value="Unassembled WGS sequence"/>
</dbReference>
<evidence type="ECO:0000313" key="3">
    <source>
        <dbReference type="Proteomes" id="UP000183760"/>
    </source>
</evidence>
<dbReference type="Proteomes" id="UP000321514">
    <property type="component" value="Unassembled WGS sequence"/>
</dbReference>
<dbReference type="STRING" id="1334629.MFUL124B02_23455"/>
<dbReference type="EMBL" id="FOIB01000003">
    <property type="protein sequence ID" value="SET81816.1"/>
    <property type="molecule type" value="Genomic_DNA"/>
</dbReference>
<dbReference type="AlphaFoldDB" id="A0A511TA53"/>
<evidence type="ECO:0000313" key="1">
    <source>
        <dbReference type="EMBL" id="GEN10473.1"/>
    </source>
</evidence>